<name>A0AAQ3Q2I2_9LILI</name>
<keyword evidence="3" id="KW-1185">Reference proteome</keyword>
<accession>A0AAQ3Q2I2</accession>
<evidence type="ECO:0000313" key="3">
    <source>
        <dbReference type="Proteomes" id="UP001327560"/>
    </source>
</evidence>
<organism evidence="2 3">
    <name type="scientific">Canna indica</name>
    <name type="common">Indian-shot</name>
    <dbReference type="NCBI Taxonomy" id="4628"/>
    <lineage>
        <taxon>Eukaryota</taxon>
        <taxon>Viridiplantae</taxon>
        <taxon>Streptophyta</taxon>
        <taxon>Embryophyta</taxon>
        <taxon>Tracheophyta</taxon>
        <taxon>Spermatophyta</taxon>
        <taxon>Magnoliopsida</taxon>
        <taxon>Liliopsida</taxon>
        <taxon>Zingiberales</taxon>
        <taxon>Cannaceae</taxon>
        <taxon>Canna</taxon>
    </lineage>
</organism>
<feature type="region of interest" description="Disordered" evidence="1">
    <location>
        <begin position="104"/>
        <end position="123"/>
    </location>
</feature>
<evidence type="ECO:0000313" key="2">
    <source>
        <dbReference type="EMBL" id="WOK93517.1"/>
    </source>
</evidence>
<gene>
    <name evidence="2" type="ORF">Cni_G02215</name>
</gene>
<dbReference type="Proteomes" id="UP001327560">
    <property type="component" value="Chromosome 1"/>
</dbReference>
<dbReference type="EMBL" id="CP136890">
    <property type="protein sequence ID" value="WOK93517.1"/>
    <property type="molecule type" value="Genomic_DNA"/>
</dbReference>
<dbReference type="AlphaFoldDB" id="A0AAQ3Q2I2"/>
<protein>
    <submittedName>
        <fullName evidence="2">Uncharacterized protein</fullName>
    </submittedName>
</protein>
<reference evidence="2 3" key="1">
    <citation type="submission" date="2023-10" db="EMBL/GenBank/DDBJ databases">
        <title>Chromosome-scale genome assembly provides insights into flower coloration mechanisms of Canna indica.</title>
        <authorList>
            <person name="Li C."/>
        </authorList>
    </citation>
    <scope>NUCLEOTIDE SEQUENCE [LARGE SCALE GENOMIC DNA]</scope>
    <source>
        <tissue evidence="2">Flower</tissue>
    </source>
</reference>
<sequence length="123" mass="14297">MGRDIHQAGYYLNPAYLYKYDLRTKDSLLFALCKVIQRMSTTNLEAAQAISESRYFQDESDNFGDSFAISCRDKMDPAAQLPLIRPIREQPKSRRTTKVYYKRVKDCRQPKSRGGPTSLQYDE</sequence>
<evidence type="ECO:0000256" key="1">
    <source>
        <dbReference type="SAM" id="MobiDB-lite"/>
    </source>
</evidence>
<proteinExistence type="predicted"/>